<reference evidence="2 3" key="1">
    <citation type="journal article" date="2010" name="Nat. Biotechnol.">
        <title>Genome sequence of the model mushroom Schizophyllum commune.</title>
        <authorList>
            <person name="Ohm R.A."/>
            <person name="de Jong J.F."/>
            <person name="Lugones L.G."/>
            <person name="Aerts A."/>
            <person name="Kothe E."/>
            <person name="Stajich J.E."/>
            <person name="de Vries R.P."/>
            <person name="Record E."/>
            <person name="Levasseur A."/>
            <person name="Baker S.E."/>
            <person name="Bartholomew K.A."/>
            <person name="Coutinho P.M."/>
            <person name="Erdmann S."/>
            <person name="Fowler T.J."/>
            <person name="Gathman A.C."/>
            <person name="Lombard V."/>
            <person name="Henrissat B."/>
            <person name="Knabe N."/>
            <person name="Kuees U."/>
            <person name="Lilly W.W."/>
            <person name="Lindquist E."/>
            <person name="Lucas S."/>
            <person name="Magnuson J.K."/>
            <person name="Piumi F."/>
            <person name="Raudaskoski M."/>
            <person name="Salamov A."/>
            <person name="Schmutz J."/>
            <person name="Schwarze F.W.M.R."/>
            <person name="vanKuyk P.A."/>
            <person name="Horton J.S."/>
            <person name="Grigoriev I.V."/>
            <person name="Woesten H.A.B."/>
        </authorList>
    </citation>
    <scope>NUCLEOTIDE SEQUENCE [LARGE SCALE GENOMIC DNA]</scope>
    <source>
        <strain evidence="3">H4-8 / FGSC 9210</strain>
    </source>
</reference>
<evidence type="ECO:0000259" key="1">
    <source>
        <dbReference type="Pfam" id="PF12937"/>
    </source>
</evidence>
<accession>D8PVL0</accession>
<dbReference type="VEuPathDB" id="FungiDB:SCHCODRAFT_02033538"/>
<feature type="domain" description="F-box" evidence="1">
    <location>
        <begin position="98"/>
        <end position="154"/>
    </location>
</feature>
<sequence length="543" mass="61980">MLADQLQAHRHVTTLCTKCGHAITSATFSVPIEAIRNPDFPTMENAGVIQQNILLEEAAVATYAQTIRVTRKILKDLLREKKTLITHLTRKRALIAPIRRLPTEIMLIILKMSVADTYDRKAGAFRILNHPVLQVCRFWRNLVLDTPQLWTHIRIYPKYDYFYQEEMLKAYLQRSRTLPIDLYLLSNEDTMHLRVDDDDFYIWDPLSEGAELLLSCAHRWRTFQIEVPTESLRETSEPVNLPLLEALFLHSDTRRFSLFKHCPALSSVYLCGAVDPLRHNLPWAQITDLEIAEPFDIFMDNLLKLLSTCQFLRRLALFVPKWELHASQGNIAILPALEYLEVHGSAGGLLKWLIVPNLREIKTVHVPGRHVHPHTTMSPNAGYNALLDLTTLNDATIGDNLTTLSLVTTICANREWTKLFTHYAGVSRLCIVDFSDRTESAGLSLLEILVAHPELLSHLTRLDFPTMCIASPDDQQVLEDFIKQRASTGSGGKLKEINMGAVERKDLVDRILRLREQGICVYTQEPPDLRRPGAIEEDIDLYD</sequence>
<dbReference type="KEGG" id="scm:SCHCO_02033538"/>
<dbReference type="EMBL" id="GL377303">
    <property type="protein sequence ID" value="EFJ00060.1"/>
    <property type="molecule type" value="Genomic_DNA"/>
</dbReference>
<gene>
    <name evidence="2" type="ORF">SCHCODRAFT_232298</name>
</gene>
<dbReference type="HOGENOM" id="CLU_504482_0_0_1"/>
<dbReference type="Pfam" id="PF12937">
    <property type="entry name" value="F-box-like"/>
    <property type="match status" value="1"/>
</dbReference>
<dbReference type="RefSeq" id="XP_003034962.1">
    <property type="nucleotide sequence ID" value="XM_003034916.1"/>
</dbReference>
<evidence type="ECO:0000313" key="3">
    <source>
        <dbReference type="Proteomes" id="UP000007431"/>
    </source>
</evidence>
<dbReference type="OrthoDB" id="3365698at2759"/>
<dbReference type="InParanoid" id="D8PVL0"/>
<dbReference type="eggNOG" id="ENOG502RC5K">
    <property type="taxonomic scope" value="Eukaryota"/>
</dbReference>
<dbReference type="InterPro" id="IPR001810">
    <property type="entry name" value="F-box_dom"/>
</dbReference>
<evidence type="ECO:0000313" key="2">
    <source>
        <dbReference type="EMBL" id="EFJ00060.1"/>
    </source>
</evidence>
<organism evidence="3">
    <name type="scientific">Schizophyllum commune (strain H4-8 / FGSC 9210)</name>
    <name type="common">Split gill fungus</name>
    <dbReference type="NCBI Taxonomy" id="578458"/>
    <lineage>
        <taxon>Eukaryota</taxon>
        <taxon>Fungi</taxon>
        <taxon>Dikarya</taxon>
        <taxon>Basidiomycota</taxon>
        <taxon>Agaricomycotina</taxon>
        <taxon>Agaricomycetes</taxon>
        <taxon>Agaricomycetidae</taxon>
        <taxon>Agaricales</taxon>
        <taxon>Schizophyllaceae</taxon>
        <taxon>Schizophyllum</taxon>
    </lineage>
</organism>
<keyword evidence="3" id="KW-1185">Reference proteome</keyword>
<dbReference type="Proteomes" id="UP000007431">
    <property type="component" value="Unassembled WGS sequence"/>
</dbReference>
<dbReference type="AlphaFoldDB" id="D8PVL0"/>
<protein>
    <recommendedName>
        <fullName evidence="1">F-box domain-containing protein</fullName>
    </recommendedName>
</protein>
<proteinExistence type="predicted"/>
<dbReference type="OMA" id="HHTENEI"/>
<dbReference type="GeneID" id="9587507"/>
<name>D8PVL0_SCHCM</name>